<evidence type="ECO:0000313" key="3">
    <source>
        <dbReference type="EMBL" id="ELZ45935.1"/>
    </source>
</evidence>
<reference evidence="3 4" key="1">
    <citation type="journal article" date="2014" name="PLoS Genet.">
        <title>Phylogenetically driven sequencing of extremely halophilic archaea reveals strategies for static and dynamic osmo-response.</title>
        <authorList>
            <person name="Becker E.A."/>
            <person name="Seitzer P.M."/>
            <person name="Tritt A."/>
            <person name="Larsen D."/>
            <person name="Krusor M."/>
            <person name="Yao A.I."/>
            <person name="Wu D."/>
            <person name="Madern D."/>
            <person name="Eisen J.A."/>
            <person name="Darling A.E."/>
            <person name="Facciotti M.T."/>
        </authorList>
    </citation>
    <scope>NUCLEOTIDE SEQUENCE [LARGE SCALE GENOMIC DNA]</scope>
    <source>
        <strain evidence="3 4">DSM 19288</strain>
    </source>
</reference>
<gene>
    <name evidence="3" type="ORF">C463_05875</name>
</gene>
<dbReference type="AlphaFoldDB" id="M0EDW6"/>
<dbReference type="InterPro" id="IPR002881">
    <property type="entry name" value="DUF58"/>
</dbReference>
<feature type="compositionally biased region" description="Basic and acidic residues" evidence="1">
    <location>
        <begin position="383"/>
        <end position="393"/>
    </location>
</feature>
<accession>M0EDW6</accession>
<comment type="caution">
    <text evidence="3">The sequence shown here is derived from an EMBL/GenBank/DDBJ whole genome shotgun (WGS) entry which is preliminary data.</text>
</comment>
<dbReference type="EMBL" id="AOJK01000025">
    <property type="protein sequence ID" value="ELZ45935.1"/>
    <property type="molecule type" value="Genomic_DNA"/>
</dbReference>
<feature type="region of interest" description="Disordered" evidence="1">
    <location>
        <begin position="240"/>
        <end position="260"/>
    </location>
</feature>
<feature type="compositionally biased region" description="Basic and acidic residues" evidence="1">
    <location>
        <begin position="358"/>
        <end position="368"/>
    </location>
</feature>
<evidence type="ECO:0000256" key="1">
    <source>
        <dbReference type="SAM" id="MobiDB-lite"/>
    </source>
</evidence>
<feature type="region of interest" description="Disordered" evidence="1">
    <location>
        <begin position="356"/>
        <end position="393"/>
    </location>
</feature>
<evidence type="ECO:0000259" key="2">
    <source>
        <dbReference type="Pfam" id="PF01882"/>
    </source>
</evidence>
<dbReference type="Proteomes" id="UP000011586">
    <property type="component" value="Unassembled WGS sequence"/>
</dbReference>
<dbReference type="PANTHER" id="PTHR34351">
    <property type="entry name" value="SLR1927 PROTEIN-RELATED"/>
    <property type="match status" value="1"/>
</dbReference>
<feature type="domain" description="DUF58" evidence="2">
    <location>
        <begin position="201"/>
        <end position="239"/>
    </location>
</feature>
<organism evidence="3 4">
    <name type="scientific">Halorubrum californiense DSM 19288</name>
    <dbReference type="NCBI Taxonomy" id="1227465"/>
    <lineage>
        <taxon>Archaea</taxon>
        <taxon>Methanobacteriati</taxon>
        <taxon>Methanobacteriota</taxon>
        <taxon>Stenosarchaea group</taxon>
        <taxon>Halobacteria</taxon>
        <taxon>Halobacteriales</taxon>
        <taxon>Haloferacaceae</taxon>
        <taxon>Halorubrum</taxon>
    </lineage>
</organism>
<proteinExistence type="predicted"/>
<name>M0EDW6_9EURY</name>
<sequence>MDTTITAMTPALTRRGRVAGVVGLVATASALAAGGRALDAIVIPVAIALAAGYVQVSRADVPAVRHVTPADGFVGETREVRLEFGPDAVGSDAAAPSFLADVRVRVDDGLDGPTMPIRAAVGTEPVSYAVTYRERGERTLGPVDLTATDVFGLFERELRVDETDAVTVYPPRDPIPTRFRRELYAADAVDVSRRREEFDRLREYTRGDAVRDVHWATTAKRDEIVVKEFAAETARNRVTIAGGTEAHNGEERSGFGWVDRDDDATADRSASAAAADELARATASLALALLDDGVPVDVRLPGGRVSAAPGGRGRREVLELAARTGPGAVTDDEADVTIVADADGARFRAGDRSVSFADLRREAEREGSSADTVGDDGASRGGDPPDRREVASP</sequence>
<evidence type="ECO:0000313" key="4">
    <source>
        <dbReference type="Proteomes" id="UP000011586"/>
    </source>
</evidence>
<dbReference type="STRING" id="1227465.C463_05875"/>
<dbReference type="Pfam" id="PF01882">
    <property type="entry name" value="DUF58"/>
    <property type="match status" value="1"/>
</dbReference>
<protein>
    <recommendedName>
        <fullName evidence="2">DUF58 domain-containing protein</fullName>
    </recommendedName>
</protein>
<dbReference type="PANTHER" id="PTHR34351:SF1">
    <property type="entry name" value="SLR1927 PROTEIN"/>
    <property type="match status" value="1"/>
</dbReference>
<keyword evidence="4" id="KW-1185">Reference proteome</keyword>
<dbReference type="PATRIC" id="fig|1227465.4.peg.1153"/>